<keyword evidence="2" id="KW-0677">Repeat</keyword>
<evidence type="ECO:0000313" key="5">
    <source>
        <dbReference type="EMBL" id="CAH0392959.1"/>
    </source>
</evidence>
<evidence type="ECO:0000256" key="2">
    <source>
        <dbReference type="ARBA" id="ARBA00022737"/>
    </source>
</evidence>
<dbReference type="PROSITE" id="PS50294">
    <property type="entry name" value="WD_REPEATS_REGION"/>
    <property type="match status" value="7"/>
</dbReference>
<dbReference type="SUPFAM" id="SSF50978">
    <property type="entry name" value="WD40 repeat-like"/>
    <property type="match status" value="1"/>
</dbReference>
<dbReference type="Gene3D" id="2.130.10.10">
    <property type="entry name" value="YVTN repeat-like/Quinoprotein amine dehydrogenase"/>
    <property type="match status" value="4"/>
</dbReference>
<dbReference type="SUPFAM" id="SSF52540">
    <property type="entry name" value="P-loop containing nucleoside triphosphate hydrolases"/>
    <property type="match status" value="1"/>
</dbReference>
<accession>A0A9P0F5F2</accession>
<feature type="repeat" description="WD" evidence="3">
    <location>
        <begin position="875"/>
        <end position="917"/>
    </location>
</feature>
<dbReference type="PROSITE" id="PS50082">
    <property type="entry name" value="WD_REPEATS_2"/>
    <property type="match status" value="9"/>
</dbReference>
<evidence type="ECO:0000256" key="1">
    <source>
        <dbReference type="ARBA" id="ARBA00022574"/>
    </source>
</evidence>
<dbReference type="InterPro" id="IPR001680">
    <property type="entry name" value="WD40_rpt"/>
</dbReference>
<keyword evidence="1 3" id="KW-0853">WD repeat</keyword>
<dbReference type="InterPro" id="IPR020472">
    <property type="entry name" value="WD40_PAC1"/>
</dbReference>
<feature type="repeat" description="WD" evidence="3">
    <location>
        <begin position="791"/>
        <end position="826"/>
    </location>
</feature>
<feature type="repeat" description="WD" evidence="3">
    <location>
        <begin position="1098"/>
        <end position="1139"/>
    </location>
</feature>
<dbReference type="InterPro" id="IPR036322">
    <property type="entry name" value="WD40_repeat_dom_sf"/>
</dbReference>
<evidence type="ECO:0000256" key="3">
    <source>
        <dbReference type="PROSITE-ProRule" id="PRU00221"/>
    </source>
</evidence>
<keyword evidence="6" id="KW-1185">Reference proteome</keyword>
<dbReference type="Pfam" id="PF00400">
    <property type="entry name" value="WD40"/>
    <property type="match status" value="9"/>
</dbReference>
<dbReference type="PANTHER" id="PTHR19871:SF28">
    <property type="entry name" value="AAA+ ATPASE DOMAIN-CONTAINING PROTEIN"/>
    <property type="match status" value="1"/>
</dbReference>
<name>A0A9P0F5F2_BEMTA</name>
<dbReference type="InterPro" id="IPR057588">
    <property type="entry name" value="NWD1/2-like_WH"/>
</dbReference>
<dbReference type="PROSITE" id="PS00678">
    <property type="entry name" value="WD_REPEATS_1"/>
    <property type="match status" value="3"/>
</dbReference>
<dbReference type="InterPro" id="IPR019775">
    <property type="entry name" value="WD40_repeat_CS"/>
</dbReference>
<feature type="repeat" description="WD" evidence="3">
    <location>
        <begin position="1140"/>
        <end position="1181"/>
    </location>
</feature>
<dbReference type="InterPro" id="IPR011047">
    <property type="entry name" value="Quinoprotein_ADH-like_sf"/>
</dbReference>
<proteinExistence type="predicted"/>
<dbReference type="SUPFAM" id="SSF50998">
    <property type="entry name" value="Quinoprotein alcohol dehydrogenase-like"/>
    <property type="match status" value="1"/>
</dbReference>
<dbReference type="CDD" id="cd00200">
    <property type="entry name" value="WD40"/>
    <property type="match status" value="2"/>
</dbReference>
<dbReference type="PANTHER" id="PTHR19871">
    <property type="entry name" value="BETA TRANSDUCIN-RELATED PROTEIN"/>
    <property type="match status" value="1"/>
</dbReference>
<reference evidence="5" key="1">
    <citation type="submission" date="2021-12" db="EMBL/GenBank/DDBJ databases">
        <authorList>
            <person name="King R."/>
        </authorList>
    </citation>
    <scope>NUCLEOTIDE SEQUENCE</scope>
</reference>
<feature type="repeat" description="WD" evidence="3">
    <location>
        <begin position="1264"/>
        <end position="1306"/>
    </location>
</feature>
<feature type="domain" description="NWD1/2-like winged helix-turn-helix" evidence="4">
    <location>
        <begin position="447"/>
        <end position="562"/>
    </location>
</feature>
<feature type="repeat" description="WD" evidence="3">
    <location>
        <begin position="959"/>
        <end position="1000"/>
    </location>
</feature>
<evidence type="ECO:0000313" key="6">
    <source>
        <dbReference type="Proteomes" id="UP001152759"/>
    </source>
</evidence>
<dbReference type="InterPro" id="IPR015943">
    <property type="entry name" value="WD40/YVTN_repeat-like_dom_sf"/>
</dbReference>
<feature type="repeat" description="WD" evidence="3">
    <location>
        <begin position="1222"/>
        <end position="1263"/>
    </location>
</feature>
<dbReference type="Gene3D" id="3.40.50.300">
    <property type="entry name" value="P-loop containing nucleotide triphosphate hydrolases"/>
    <property type="match status" value="1"/>
</dbReference>
<dbReference type="EMBL" id="OU963868">
    <property type="protein sequence ID" value="CAH0392959.1"/>
    <property type="molecule type" value="Genomic_DNA"/>
</dbReference>
<feature type="repeat" description="WD" evidence="3">
    <location>
        <begin position="1056"/>
        <end position="1097"/>
    </location>
</feature>
<sequence>MHYGTGEDPLNDPFQFEEHMLEIEKCKTVSRGCFFLSLVGNEWKDCPPPVTLHESHFIQIRNTAQNLNLCTDALDHHYDFSSELKQYKLNSSIESHQLREINRILRNAAIELEKIKSNINPQLTRSAVEHHFYEALGLDKEHMLSIIREFDGRPPDKPSYEKDRLDKFKTFISSAIPQENQMTIKVPWMNGNIDPDCSEHDTYLTEFQENVMLRLQHFINQSIELKPELNARNKAIQEVLKECLIHLSFCNKLVPFCEKLKNEAALATIREMLASPAPKHTPIIVQGNHGSGKTSLLMNVYLNCEAWFGKKAMKILRFAGTTPRSSYNLELLRIICEQMNLLLQPMGLCVPLDASFDPLYINNWFQTLVRRFEEEAPSSTLIILIDDLHRLNPLDSDIVAALSWLPIVLPKNVHLIATSLYAPDVLKMTPVQRERFKSAECLIELPSNESNLEREIELKLEELEKKYSRVAMARLCSFLTISEFGLTETELLELLMPTSGGSTTALKLEDGFYNFFTFYTVIRSMTKVSLTMEKFMSGRILFCWQHKLISKVARKRYLTSQDLQRALHGEIANLFFSEFNKQECTLQVKEETAAPDEGKPTPFQSALQYIDVAYSLRHVEESWIHLLKAGDTRRLKQLTFCNFDFLLASVRTISISYLRSIIEHARCYLLDRDLELIYYTIRKSSDVLTRDTLQLGAQIICWLRPVSDSSKLMSQMITSAMAWCDGYTDPLLVPLTGWLQPPLPLQIKHVTCNAKVLLIEPTPTAQHIVVVPQNGDPQLWHVMSNSLVHTFRGHTGPVLCISIVKSSQYLLTGSADLSTIVWDLKTFELKFKMVEHIAPVICVTSAMNSTVMASGGEDSRIIVSSLVTNEIVMKIDHHRGPVTALQATNFLGDVLVSGSADGCVCLWALDKFSLLNTINIPSGVSKLSLSSDSVFLLVACEDNQLYLHTLATGTLIHALRGHRPKVLSMCIAGDNRRAVVGGIDGRVYVYDMHTGCLARTITTPHNMEVVQVKITNRDDYLITAGGNRLTYWSFRREDGVGLEEYFVLGKHSSQVKKPHTGPITCLEVSRDGLTAVTGATDNMVNMWQLNSHELHSTMEGHTATITSVAISPNGLFAISGSEDKTARAWGLTLGLVVSVFTGHQSMVTAVGVLSDSRRVVSGDKQGVIAVWIADNGNLLHTILGPTQYMAITNNMKYAVSGDGGNSLRIWPLVSHRDDEKFNVSHTEEITCFVLTMDSLHLITGSQDTSLKVWQVIGGKLAQVLVGHSDTVTCVAVAITNKSLVVSGSRDNNLIVWDMDTGADLHLLLGHLGCITCVQVAGDGSIAVSGSEDKRIIVWDTKKGTILSTLQLHLPLIGLVMAPDASRIAVYLLESCYLPIICLHNTPATYVKAPVYVTPAKEVEEIRTTAPKNDRMRRLFEERSNSGHILVAEEICTFDLIPYDGCSR</sequence>
<gene>
    <name evidence="5" type="ORF">BEMITA_LOCUS11416</name>
</gene>
<feature type="repeat" description="WD" evidence="3">
    <location>
        <begin position="1307"/>
        <end position="1348"/>
    </location>
</feature>
<dbReference type="Proteomes" id="UP001152759">
    <property type="component" value="Chromosome 7"/>
</dbReference>
<dbReference type="InterPro" id="IPR052752">
    <property type="entry name" value="NACHT-WD_repeat"/>
</dbReference>
<dbReference type="Pfam" id="PF25469">
    <property type="entry name" value="WHD_NWD1"/>
    <property type="match status" value="1"/>
</dbReference>
<dbReference type="SUPFAM" id="SSF82171">
    <property type="entry name" value="DPP6 N-terminal domain-like"/>
    <property type="match status" value="1"/>
</dbReference>
<dbReference type="PRINTS" id="PR00320">
    <property type="entry name" value="GPROTEINBRPT"/>
</dbReference>
<protein>
    <recommendedName>
        <fullName evidence="4">NWD1/2-like winged helix-turn-helix domain-containing protein</fullName>
    </recommendedName>
</protein>
<organism evidence="5 6">
    <name type="scientific">Bemisia tabaci</name>
    <name type="common">Sweetpotato whitefly</name>
    <name type="synonym">Aleurodes tabaci</name>
    <dbReference type="NCBI Taxonomy" id="7038"/>
    <lineage>
        <taxon>Eukaryota</taxon>
        <taxon>Metazoa</taxon>
        <taxon>Ecdysozoa</taxon>
        <taxon>Arthropoda</taxon>
        <taxon>Hexapoda</taxon>
        <taxon>Insecta</taxon>
        <taxon>Pterygota</taxon>
        <taxon>Neoptera</taxon>
        <taxon>Paraneoptera</taxon>
        <taxon>Hemiptera</taxon>
        <taxon>Sternorrhyncha</taxon>
        <taxon>Aleyrodoidea</taxon>
        <taxon>Aleyrodidae</taxon>
        <taxon>Aleyrodinae</taxon>
        <taxon>Bemisia</taxon>
    </lineage>
</organism>
<dbReference type="SMART" id="SM00320">
    <property type="entry name" value="WD40"/>
    <property type="match status" value="13"/>
</dbReference>
<evidence type="ECO:0000259" key="4">
    <source>
        <dbReference type="Pfam" id="PF25469"/>
    </source>
</evidence>
<dbReference type="InterPro" id="IPR027417">
    <property type="entry name" value="P-loop_NTPase"/>
</dbReference>